<accession>A0ACC2QYI1</accession>
<sequence>MEDPNQRLDMTAVEIQQEYYETVGDADWELYEKKDRRYLLQKIAVALCGPPSKAGNLMDCVKGNDTQLKLEGYEARDEDTCMKVFEKILEQAKYSHNGENLIISVLRVVCVIPKREIGFFEKTPGDYWLDLHTKKGDSVHCLVFHVFSIRKCISMNPKVKGCKLFIDHDARVYETWIDYLTENKLPKCVMVVPKNGEYTGTLGKSGEMPAVNLTVTASPELGPGAQVLNAVDNISTAANVGALVAVVGSIFATPVVAPVLIGTAVGVATVSGVYSIGRSIGNLVDRAQHEQSIGFESMEARSSWINIMVSTVGLSFTTAGKLLTWAATSGRNVKILMSALDFLKFTNLATGFIGVANGLGDMIYKYVKFGETPTATEVFQFTTSALFLGIGVMSNQTAQEIVKDAQANKINEFRDSLSSNNKRRIFDKVTAETRRVKGTIDGNTDVIKALKKIENKDEFFGKLKNLNKSFNKNKVRISLSPEGKVLINNSQAANINKMYRMGPAARNKILAKYGPAKVTTKNAPTRIYSSAQMPGSSKTSVNDFALCNIRPEEIIKISAFIINLRAADQNFIIDLLSTFSEALHDGFLLVCTELIISFVTVESELLNSIDINWKRRVVFFVFQYLRSQITVDEDDGMFMAALKTYIRDGRINRETLLKLKKAAMDHFEKVKNDKESRNKNWEEGDEYINNYLSGFKTLRVGQEFVIGRHTIVVKQITVDKFQKWFENYPQQQCDLFMELCFKIIESLHNDEVRRLNAINPDEDILMRVSAYLLDTFDIDTYAAISSVDDKDTLLTLRTNILDWCKSQRLRQQYTCVTCKGVRYCPNK</sequence>
<evidence type="ECO:0000313" key="2">
    <source>
        <dbReference type="Proteomes" id="UP001231649"/>
    </source>
</evidence>
<proteinExistence type="predicted"/>
<dbReference type="Proteomes" id="UP001231649">
    <property type="component" value="Chromosome 9"/>
</dbReference>
<gene>
    <name evidence="1" type="ORF">PYW08_016552</name>
</gene>
<dbReference type="EMBL" id="CM056785">
    <property type="protein sequence ID" value="KAJ8728167.1"/>
    <property type="molecule type" value="Genomic_DNA"/>
</dbReference>
<name>A0ACC2QYI1_9NEOP</name>
<protein>
    <submittedName>
        <fullName evidence="1">Uncharacterized protein</fullName>
    </submittedName>
</protein>
<reference evidence="1" key="1">
    <citation type="submission" date="2023-03" db="EMBL/GenBank/DDBJ databases">
        <title>Chromosome-level genomes of two armyworms, Mythimna separata and Mythimna loreyi, provide insights into the biosynthesis and reception of sex pheromones.</title>
        <authorList>
            <person name="Zhao H."/>
        </authorList>
    </citation>
    <scope>NUCLEOTIDE SEQUENCE</scope>
    <source>
        <strain evidence="1">BeijingLab</strain>
    </source>
</reference>
<evidence type="ECO:0000313" key="1">
    <source>
        <dbReference type="EMBL" id="KAJ8728167.1"/>
    </source>
</evidence>
<keyword evidence="2" id="KW-1185">Reference proteome</keyword>
<organism evidence="1 2">
    <name type="scientific">Mythimna loreyi</name>
    <dbReference type="NCBI Taxonomy" id="667449"/>
    <lineage>
        <taxon>Eukaryota</taxon>
        <taxon>Metazoa</taxon>
        <taxon>Ecdysozoa</taxon>
        <taxon>Arthropoda</taxon>
        <taxon>Hexapoda</taxon>
        <taxon>Insecta</taxon>
        <taxon>Pterygota</taxon>
        <taxon>Neoptera</taxon>
        <taxon>Endopterygota</taxon>
        <taxon>Lepidoptera</taxon>
        <taxon>Glossata</taxon>
        <taxon>Ditrysia</taxon>
        <taxon>Noctuoidea</taxon>
        <taxon>Noctuidae</taxon>
        <taxon>Noctuinae</taxon>
        <taxon>Hadenini</taxon>
        <taxon>Mythimna</taxon>
    </lineage>
</organism>
<comment type="caution">
    <text evidence="1">The sequence shown here is derived from an EMBL/GenBank/DDBJ whole genome shotgun (WGS) entry which is preliminary data.</text>
</comment>